<protein>
    <submittedName>
        <fullName evidence="1">Uncharacterized protein</fullName>
    </submittedName>
</protein>
<proteinExistence type="predicted"/>
<organism evidence="1 2">
    <name type="scientific">Tardiphaga alba</name>
    <dbReference type="NCBI Taxonomy" id="340268"/>
    <lineage>
        <taxon>Bacteria</taxon>
        <taxon>Pseudomonadati</taxon>
        <taxon>Pseudomonadota</taxon>
        <taxon>Alphaproteobacteria</taxon>
        <taxon>Hyphomicrobiales</taxon>
        <taxon>Nitrobacteraceae</taxon>
        <taxon>Tardiphaga</taxon>
    </lineage>
</organism>
<sequence>MRKDSMAPFKMQERDLDLFILEELHSNTNFQIWFAEKVGLAGYAFLNAEHSVYVKINEKWGETDVLSFFKKGEETVAVLVEDKIAAAFADQQVERYHERGADLVKLGRANRYATALIAPNSYFEKIPKGEDWSSRISIEELRDWFSSAHSSYARWREQALTDCLDRLSRSKAAGSAVYLRFSEEFAAFLKEQPDSFSHVPTGDSWGYFISHPEKPKNVQLIWKTGMNRVDLSLTGPNVGKAKNIDLPLSVRAAFADGKSLASDMLGIDVPAIDVTISIGDQLDIVIDVLAAVQELFSLIPIILAHPGN</sequence>
<name>A0ABX8A877_9BRAD</name>
<dbReference type="EMBL" id="CP036498">
    <property type="protein sequence ID" value="QUS38490.1"/>
    <property type="molecule type" value="Genomic_DNA"/>
</dbReference>
<keyword evidence="2" id="KW-1185">Reference proteome</keyword>
<accession>A0ABX8A877</accession>
<reference evidence="1 2" key="1">
    <citation type="submission" date="2019-02" db="EMBL/GenBank/DDBJ databases">
        <title>Emended description of the genus Rhodopseudomonas and description of Rhodopseudomonas albus sp. nov., a non-phototrophic, heavy-metal-tolerant bacterium isolated from garden soil.</title>
        <authorList>
            <person name="Bao Z."/>
            <person name="Cao W.W."/>
            <person name="Sato Y."/>
            <person name="Nishizawa T."/>
            <person name="Zhao J."/>
            <person name="Guo Y."/>
            <person name="Ohta H."/>
        </authorList>
    </citation>
    <scope>NUCLEOTIDE SEQUENCE [LARGE SCALE GENOMIC DNA]</scope>
    <source>
        <strain evidence="1 2">SK50-23</strain>
    </source>
</reference>
<dbReference type="Proteomes" id="UP000682843">
    <property type="component" value="Chromosome"/>
</dbReference>
<evidence type="ECO:0000313" key="2">
    <source>
        <dbReference type="Proteomes" id="UP000682843"/>
    </source>
</evidence>
<evidence type="ECO:0000313" key="1">
    <source>
        <dbReference type="EMBL" id="QUS38490.1"/>
    </source>
</evidence>
<gene>
    <name evidence="1" type="ORF">RPMA_06330</name>
</gene>